<dbReference type="PANTHER" id="PTHR43272:SF3">
    <property type="entry name" value="LONG CHAIN ACYL-COA SYNTHETASE 4"/>
    <property type="match status" value="1"/>
</dbReference>
<evidence type="ECO:0000259" key="1">
    <source>
        <dbReference type="Pfam" id="PF00501"/>
    </source>
</evidence>
<dbReference type="SUPFAM" id="SSF56801">
    <property type="entry name" value="Acetyl-CoA synthetase-like"/>
    <property type="match status" value="1"/>
</dbReference>
<dbReference type="EMBL" id="MU070522">
    <property type="protein sequence ID" value="KAF5827353.1"/>
    <property type="molecule type" value="Genomic_DNA"/>
</dbReference>
<dbReference type="Pfam" id="PF00501">
    <property type="entry name" value="AMP-binding"/>
    <property type="match status" value="1"/>
</dbReference>
<dbReference type="InterPro" id="IPR020845">
    <property type="entry name" value="AMP-binding_CS"/>
</dbReference>
<sequence>MLGVEGPRSATPTRPAASLVFRASYAPNGAPALEGAATCYELFASSAKRFPSRPCLGFRRRDPANPQQPLPYEFLAYAEVSQTVAEIHGAMLQVGLKPNDHVGVIGANCPEWLMAMEAMNRMSAVCVPLYETLGENAIEYIVEHSDTKLVVAQAVESLGVSVTPWDAMLEKGRKAPTPEPCPPKPGDLCTIMYTSGTTGPPKGVMITHSAMVYSISGVNSFLKHHNEESGPDDVFLSYLPLAHIFDRLVEEYMLYVGGSIGYWQGDVKKLMDDIAALRPSVFVGVPRVFERICGGICDLASPISDWLVFNKIKARLGGRVRVIISGGAPLPVQAEDFMRVSMCAPVIQGYGLTETCAASFISNPFDNRHLGTVGAPLAHTDLRLEAVPDMGYDPNPTDGSNPRGEILIRGPGVFKGYYRDEKMTLDVLDADGFFHTGDVGELLPWGALRIIDRIKNIFKLAHGEYVAVERVENAYKMCPVVDQLWVYGSSFENFLVAVVVPKESNLRQALQQQGVASAASMSFQQLTELPEARSTVLKMLQETGKESKLKGFEMIKAVHLEVEPFSVENDLLTPSFKLRRAPLQKKYQAVLSDMYAQLKSGSV</sequence>
<proteinExistence type="predicted"/>
<protein>
    <recommendedName>
        <fullName evidence="1">AMP-dependent synthetase/ligase domain-containing protein</fullName>
    </recommendedName>
</protein>
<evidence type="ECO:0000313" key="3">
    <source>
        <dbReference type="Proteomes" id="UP000815325"/>
    </source>
</evidence>
<dbReference type="InterPro" id="IPR000873">
    <property type="entry name" value="AMP-dep_synth/lig_dom"/>
</dbReference>
<dbReference type="Gene3D" id="3.40.50.12780">
    <property type="entry name" value="N-terminal domain of ligase-like"/>
    <property type="match status" value="1"/>
</dbReference>
<name>A0ABQ7FYB6_DUNSA</name>
<comment type="caution">
    <text evidence="2">The sequence shown here is derived from an EMBL/GenBank/DDBJ whole genome shotgun (WGS) entry which is preliminary data.</text>
</comment>
<dbReference type="PROSITE" id="PS00455">
    <property type="entry name" value="AMP_BINDING"/>
    <property type="match status" value="1"/>
</dbReference>
<evidence type="ECO:0000313" key="2">
    <source>
        <dbReference type="EMBL" id="KAF5827353.1"/>
    </source>
</evidence>
<feature type="domain" description="AMP-dependent synthetase/ligase" evidence="1">
    <location>
        <begin position="44"/>
        <end position="418"/>
    </location>
</feature>
<reference evidence="2" key="1">
    <citation type="submission" date="2017-08" db="EMBL/GenBank/DDBJ databases">
        <authorList>
            <person name="Polle J.E."/>
            <person name="Barry K."/>
            <person name="Cushman J."/>
            <person name="Schmutz J."/>
            <person name="Tran D."/>
            <person name="Hathwaick L.T."/>
            <person name="Yim W.C."/>
            <person name="Jenkins J."/>
            <person name="Mckie-Krisberg Z.M."/>
            <person name="Prochnik S."/>
            <person name="Lindquist E."/>
            <person name="Dockter R.B."/>
            <person name="Adam C."/>
            <person name="Molina H."/>
            <person name="Bunkerborg J."/>
            <person name="Jin E."/>
            <person name="Buchheim M."/>
            <person name="Magnuson J."/>
        </authorList>
    </citation>
    <scope>NUCLEOTIDE SEQUENCE</scope>
    <source>
        <strain evidence="2">CCAP 19/18</strain>
    </source>
</reference>
<keyword evidence="3" id="KW-1185">Reference proteome</keyword>
<dbReference type="PANTHER" id="PTHR43272">
    <property type="entry name" value="LONG-CHAIN-FATTY-ACID--COA LIGASE"/>
    <property type="match status" value="1"/>
</dbReference>
<organism evidence="2 3">
    <name type="scientific">Dunaliella salina</name>
    <name type="common">Green alga</name>
    <name type="synonym">Protococcus salinus</name>
    <dbReference type="NCBI Taxonomy" id="3046"/>
    <lineage>
        <taxon>Eukaryota</taxon>
        <taxon>Viridiplantae</taxon>
        <taxon>Chlorophyta</taxon>
        <taxon>core chlorophytes</taxon>
        <taxon>Chlorophyceae</taxon>
        <taxon>CS clade</taxon>
        <taxon>Chlamydomonadales</taxon>
        <taxon>Dunaliellaceae</taxon>
        <taxon>Dunaliella</taxon>
    </lineage>
</organism>
<dbReference type="InterPro" id="IPR042099">
    <property type="entry name" value="ANL_N_sf"/>
</dbReference>
<accession>A0ABQ7FYB6</accession>
<dbReference type="Proteomes" id="UP000815325">
    <property type="component" value="Unassembled WGS sequence"/>
</dbReference>
<gene>
    <name evidence="2" type="ORF">DUNSADRAFT_795</name>
</gene>